<protein>
    <recommendedName>
        <fullName evidence="7 9">Polyprenal reductase</fullName>
        <ecNumber evidence="2 9">1.3.1.94</ecNumber>
    </recommendedName>
</protein>
<keyword evidence="9" id="KW-0560">Oxidoreductase</keyword>
<dbReference type="AlphaFoldDB" id="A0A1L8DY83"/>
<evidence type="ECO:0000259" key="10">
    <source>
        <dbReference type="Pfam" id="PF02544"/>
    </source>
</evidence>
<dbReference type="GO" id="GO:0003865">
    <property type="term" value="F:3-oxo-5-alpha-steroid 4-dehydrogenase activity"/>
    <property type="evidence" value="ECO:0007669"/>
    <property type="project" value="TreeGrafter"/>
</dbReference>
<evidence type="ECO:0000256" key="7">
    <source>
        <dbReference type="ARBA" id="ARBA00047186"/>
    </source>
</evidence>
<dbReference type="PANTHER" id="PTHR14624:SF0">
    <property type="entry name" value="POLYPRENOL REDUCTASE"/>
    <property type="match status" value="1"/>
</dbReference>
<comment type="catalytic activity">
    <reaction evidence="8 9">
        <text>a di-trans,poly-cis-dolichal + NADP(+) = a di-trans,poly-cis-polyprenal + NADPH + H(+)</text>
        <dbReference type="Rhea" id="RHEA:80727"/>
        <dbReference type="Rhea" id="RHEA-COMP:19536"/>
        <dbReference type="Rhea" id="RHEA-COMP:19537"/>
        <dbReference type="ChEBI" id="CHEBI:15378"/>
        <dbReference type="ChEBI" id="CHEBI:57783"/>
        <dbReference type="ChEBI" id="CHEBI:58349"/>
        <dbReference type="ChEBI" id="CHEBI:231623"/>
        <dbReference type="ChEBI" id="CHEBI:231637"/>
        <dbReference type="EC" id="1.3.1.94"/>
    </reaction>
    <physiologicalReaction direction="right-to-left" evidence="8 9">
        <dbReference type="Rhea" id="RHEA:80729"/>
    </physiologicalReaction>
</comment>
<evidence type="ECO:0000256" key="9">
    <source>
        <dbReference type="RuleBase" id="RU367081"/>
    </source>
</evidence>
<comment type="subcellular location">
    <subcellularLocation>
        <location evidence="1">Endomembrane system</location>
        <topology evidence="1">Multi-pass membrane protein</topology>
    </subcellularLocation>
    <subcellularLocation>
        <location evidence="9">Endoplasmic reticulum membrane</location>
    </subcellularLocation>
</comment>
<proteinExistence type="inferred from homology"/>
<keyword evidence="3 9" id="KW-0812">Transmembrane</keyword>
<dbReference type="GO" id="GO:0006488">
    <property type="term" value="P:dolichol-linked oligosaccharide biosynthetic process"/>
    <property type="evidence" value="ECO:0007669"/>
    <property type="project" value="UniProtKB-UniRule"/>
</dbReference>
<evidence type="ECO:0000313" key="11">
    <source>
        <dbReference type="EMBL" id="JAV11420.1"/>
    </source>
</evidence>
<keyword evidence="5 9" id="KW-0472">Membrane</keyword>
<keyword evidence="9" id="KW-0521">NADP</keyword>
<feature type="transmembrane region" description="Helical" evidence="9">
    <location>
        <begin position="13"/>
        <end position="32"/>
    </location>
</feature>
<feature type="transmembrane region" description="Helical" evidence="9">
    <location>
        <begin position="118"/>
        <end position="137"/>
    </location>
</feature>
<evidence type="ECO:0000256" key="3">
    <source>
        <dbReference type="ARBA" id="ARBA00022692"/>
    </source>
</evidence>
<feature type="transmembrane region" description="Helical" evidence="9">
    <location>
        <begin position="247"/>
        <end position="271"/>
    </location>
</feature>
<dbReference type="GO" id="GO:0102389">
    <property type="term" value="F:polyprenol reductase activity"/>
    <property type="evidence" value="ECO:0007669"/>
    <property type="project" value="UniProtKB-UniRule"/>
</dbReference>
<organism evidence="11">
    <name type="scientific">Nyssomyia neivai</name>
    <dbReference type="NCBI Taxonomy" id="330878"/>
    <lineage>
        <taxon>Eukaryota</taxon>
        <taxon>Metazoa</taxon>
        <taxon>Ecdysozoa</taxon>
        <taxon>Arthropoda</taxon>
        <taxon>Hexapoda</taxon>
        <taxon>Insecta</taxon>
        <taxon>Pterygota</taxon>
        <taxon>Neoptera</taxon>
        <taxon>Endopterygota</taxon>
        <taxon>Diptera</taxon>
        <taxon>Nematocera</taxon>
        <taxon>Psychodoidea</taxon>
        <taxon>Psychodidae</taxon>
        <taxon>Nyssomyia</taxon>
    </lineage>
</organism>
<comment type="function">
    <text evidence="9">Plays a key role in early steps of protein N-linked glycosylation by being involved in the conversion of polyprenol into dolichol. Acts as a polyprenal reductase that mediates the reduction of polyprenal into dolichal in a NADP-dependent mechanism. Dolichols are required for the synthesis of dolichol-linked monosaccharides and the oligosaccharide precursor used for N-glycosylation.</text>
</comment>
<dbReference type="EMBL" id="GFDF01002664">
    <property type="protein sequence ID" value="JAV11420.1"/>
    <property type="molecule type" value="Transcribed_RNA"/>
</dbReference>
<evidence type="ECO:0000256" key="8">
    <source>
        <dbReference type="ARBA" id="ARBA00049427"/>
    </source>
</evidence>
<feature type="transmembrane region" description="Helical" evidence="9">
    <location>
        <begin position="149"/>
        <end position="167"/>
    </location>
</feature>
<dbReference type="GO" id="GO:0160198">
    <property type="term" value="F:polyprenal reductase activity"/>
    <property type="evidence" value="ECO:0007669"/>
    <property type="project" value="UniProtKB-EC"/>
</dbReference>
<dbReference type="UniPathway" id="UPA00378"/>
<evidence type="ECO:0000256" key="5">
    <source>
        <dbReference type="ARBA" id="ARBA00023136"/>
    </source>
</evidence>
<comment type="pathway">
    <text evidence="9">Protein modification; protein glycosylation.</text>
</comment>
<reference evidence="11" key="1">
    <citation type="submission" date="2016-12" db="EMBL/GenBank/DDBJ databases">
        <title>An insight into the sialome and mialome of the sand fly, Nyssomyia neivai.</title>
        <authorList>
            <person name="Sebastian V."/>
            <person name="Goulart T.M."/>
            <person name="Oliveira W."/>
            <person name="Calvo E."/>
            <person name="Oliveira L.F."/>
            <person name="Pinto M.C."/>
            <person name="Rosselino A.M."/>
            <person name="Ribeiro J.M."/>
        </authorList>
    </citation>
    <scope>NUCLEOTIDE SEQUENCE</scope>
</reference>
<dbReference type="InterPro" id="IPR001104">
    <property type="entry name" value="3-oxo-5_a-steroid_4-DH_C"/>
</dbReference>
<evidence type="ECO:0000256" key="2">
    <source>
        <dbReference type="ARBA" id="ARBA00012522"/>
    </source>
</evidence>
<keyword evidence="4 9" id="KW-1133">Transmembrane helix</keyword>
<dbReference type="InterPro" id="IPR039698">
    <property type="entry name" value="Dfg10/SRD5A3"/>
</dbReference>
<dbReference type="Pfam" id="PF02544">
    <property type="entry name" value="Steroid_dh"/>
    <property type="match status" value="1"/>
</dbReference>
<sequence>MTPTNSQINIIEVIFWCLALGYVAMGLVISVLEKFMPPTIRRILFYGKVAGGDFRSLMFVPKSWFRHFYIFATIWGSLVVILTIGGLSMGTIPSCFIDFLNFICGTQRTVQCTFEETLLALILLFIHILVRCYETNFTQVFSKTATMNLIQYLISFVYYFGVIVLLVCKGDGFVTGYIVTSSRDFSWRLGICCATFAFASYHQFNSHRILANLRRDRRGKVTTEGHFVPTGGYFEVVSSPHMLFECLIYFSIFGVVHWNSSWLAVMALVLANQVTMARETHLWYKKNFPNYPINRKALIPYIF</sequence>
<evidence type="ECO:0000256" key="4">
    <source>
        <dbReference type="ARBA" id="ARBA00022989"/>
    </source>
</evidence>
<dbReference type="PANTHER" id="PTHR14624">
    <property type="entry name" value="DFG10 PROTEIN"/>
    <property type="match status" value="1"/>
</dbReference>
<evidence type="ECO:0000256" key="6">
    <source>
        <dbReference type="ARBA" id="ARBA00046320"/>
    </source>
</evidence>
<keyword evidence="9" id="KW-0256">Endoplasmic reticulum</keyword>
<dbReference type="GO" id="GO:0005789">
    <property type="term" value="C:endoplasmic reticulum membrane"/>
    <property type="evidence" value="ECO:0007669"/>
    <property type="project" value="UniProtKB-SubCell"/>
</dbReference>
<dbReference type="GO" id="GO:0016095">
    <property type="term" value="P:polyprenol catabolic process"/>
    <property type="evidence" value="ECO:0007669"/>
    <property type="project" value="UniProtKB-UniRule"/>
</dbReference>
<dbReference type="PROSITE" id="PS50244">
    <property type="entry name" value="S5A_REDUCTASE"/>
    <property type="match status" value="1"/>
</dbReference>
<dbReference type="EC" id="1.3.1.94" evidence="2 9"/>
<comment type="similarity">
    <text evidence="6 9">Belongs to the steroid 5-alpha reductase family. Polyprenal reductase subfamily.</text>
</comment>
<evidence type="ECO:0000256" key="1">
    <source>
        <dbReference type="ARBA" id="ARBA00004127"/>
    </source>
</evidence>
<feature type="transmembrane region" description="Helical" evidence="9">
    <location>
        <begin position="68"/>
        <end position="92"/>
    </location>
</feature>
<feature type="domain" description="3-oxo-5-alpha-steroid 4-dehydrogenase C-terminal" evidence="10">
    <location>
        <begin position="184"/>
        <end position="303"/>
    </location>
</feature>
<accession>A0A1L8DY83</accession>
<name>A0A1L8DY83_9DIPT</name>